<feature type="compositionally biased region" description="Low complexity" evidence="5">
    <location>
        <begin position="227"/>
        <end position="236"/>
    </location>
</feature>
<dbReference type="SUPFAM" id="SSF69318">
    <property type="entry name" value="Integrin alpha N-terminal domain"/>
    <property type="match status" value="1"/>
</dbReference>
<keyword evidence="2" id="KW-0677">Repeat</keyword>
<dbReference type="Proteomes" id="UP001551210">
    <property type="component" value="Unassembled WGS sequence"/>
</dbReference>
<name>A0ABV3D1D7_STREX</name>
<dbReference type="SMART" id="SM00191">
    <property type="entry name" value="Int_alpha"/>
    <property type="match status" value="5"/>
</dbReference>
<organism evidence="7 8">
    <name type="scientific">Streptomyces exfoliatus</name>
    <name type="common">Streptomyces hydrogenans</name>
    <dbReference type="NCBI Taxonomy" id="1905"/>
    <lineage>
        <taxon>Bacteria</taxon>
        <taxon>Bacillati</taxon>
        <taxon>Actinomycetota</taxon>
        <taxon>Actinomycetes</taxon>
        <taxon>Kitasatosporales</taxon>
        <taxon>Streptomycetaceae</taxon>
        <taxon>Streptomyces</taxon>
    </lineage>
</organism>
<evidence type="ECO:0000256" key="2">
    <source>
        <dbReference type="ARBA" id="ARBA00022737"/>
    </source>
</evidence>
<dbReference type="Pfam" id="PF01839">
    <property type="entry name" value="FG-GAP"/>
    <property type="match status" value="4"/>
</dbReference>
<keyword evidence="8" id="KW-1185">Reference proteome</keyword>
<evidence type="ECO:0000313" key="8">
    <source>
        <dbReference type="Proteomes" id="UP001551210"/>
    </source>
</evidence>
<protein>
    <submittedName>
        <fullName evidence="7">FG-GAP repeat protein</fullName>
    </submittedName>
</protein>
<dbReference type="InterPro" id="IPR028994">
    <property type="entry name" value="Integrin_alpha_N"/>
</dbReference>
<dbReference type="EMBL" id="JBEZAM010000039">
    <property type="protein sequence ID" value="MEU7296281.1"/>
    <property type="molecule type" value="Genomic_DNA"/>
</dbReference>
<keyword evidence="4" id="KW-0325">Glycoprotein</keyword>
<evidence type="ECO:0000313" key="7">
    <source>
        <dbReference type="EMBL" id="MEU7296281.1"/>
    </source>
</evidence>
<comment type="caution">
    <text evidence="7">The sequence shown here is derived from an EMBL/GenBank/DDBJ whole genome shotgun (WGS) entry which is preliminary data.</text>
</comment>
<dbReference type="InterPro" id="IPR013519">
    <property type="entry name" value="Int_alpha_beta-p"/>
</dbReference>
<evidence type="ECO:0000256" key="6">
    <source>
        <dbReference type="SAM" id="SignalP"/>
    </source>
</evidence>
<dbReference type="PROSITE" id="PS51470">
    <property type="entry name" value="FG_GAP"/>
    <property type="match status" value="2"/>
</dbReference>
<keyword evidence="3" id="KW-0378">Hydrolase</keyword>
<sequence>MRKHRSAALAAATLLLLTGAGIATAPAAWAGVPGSTRADDRNCDFDGDGFDDVLVGSPGAAVGGGRGAGLVTVQYGSPHGIDTRAGTVISQNTTGVPGAAEAGDSFGAAVATGDLDGDGYDDAVIGTPGEDIGTRADVGGVIVLWGSPHGLVGSESLWVDSLLGAVAGARFGSALAAARFTAETPGDQLIALDRRGAEQHLFGAALRPGERRTDTGTRAHGARPLDRAAVAGSGARAAEEPPPPRDLVAKSLTTGDHDGNGFADLVISGVTTGAEPGHGWSWYLAGQSDSLDYRRELRGGPVVASGDIDGDGYDDLVTGEPHSPDDGGDTMTGGLVGVYRGGPDGPAGATGVGTPPQWWTQDSPGVPGASERGDGWGADLSLGDTNKDGYADLAIGAPGEDNGTVADAGMVTVLRGTARGLTGTGAASWTQNSPSVPGAVEKGDKFGGQVRLVDPNADGRFGLLAAAPGEDTEDGCVWVFSAGTGGLTATGSWTFNAGTFGGPYLDARFGAAIDE</sequence>
<keyword evidence="1 6" id="KW-0732">Signal</keyword>
<reference evidence="7 8" key="1">
    <citation type="submission" date="2024-06" db="EMBL/GenBank/DDBJ databases">
        <title>The Natural Products Discovery Center: Release of the First 8490 Sequenced Strains for Exploring Actinobacteria Biosynthetic Diversity.</title>
        <authorList>
            <person name="Kalkreuter E."/>
            <person name="Kautsar S.A."/>
            <person name="Yang D."/>
            <person name="Bader C.D."/>
            <person name="Teijaro C.N."/>
            <person name="Fluegel L."/>
            <person name="Davis C.M."/>
            <person name="Simpson J.R."/>
            <person name="Lauterbach L."/>
            <person name="Steele A.D."/>
            <person name="Gui C."/>
            <person name="Meng S."/>
            <person name="Li G."/>
            <person name="Viehrig K."/>
            <person name="Ye F."/>
            <person name="Su P."/>
            <person name="Kiefer A.F."/>
            <person name="Nichols A."/>
            <person name="Cepeda A.J."/>
            <person name="Yan W."/>
            <person name="Fan B."/>
            <person name="Jiang Y."/>
            <person name="Adhikari A."/>
            <person name="Zheng C.-J."/>
            <person name="Schuster L."/>
            <person name="Cowan T.M."/>
            <person name="Smanski M.J."/>
            <person name="Chevrette M.G."/>
            <person name="De Carvalho L.P.S."/>
            <person name="Shen B."/>
        </authorList>
    </citation>
    <scope>NUCLEOTIDE SEQUENCE [LARGE SCALE GENOMIC DNA]</scope>
    <source>
        <strain evidence="7 8">NPDC045705</strain>
    </source>
</reference>
<accession>A0ABV3D1D7</accession>
<dbReference type="PANTHER" id="PTHR23221">
    <property type="entry name" value="GLYCOSYLPHOSPHATIDYLINOSITOL PHOSPHOLIPASE D"/>
    <property type="match status" value="1"/>
</dbReference>
<dbReference type="PANTHER" id="PTHR23221:SF7">
    <property type="entry name" value="PHOSPHATIDYLINOSITOL-GLYCAN-SPECIFIC PHOSPHOLIPASE D"/>
    <property type="match status" value="1"/>
</dbReference>
<evidence type="ECO:0000256" key="4">
    <source>
        <dbReference type="ARBA" id="ARBA00023180"/>
    </source>
</evidence>
<evidence type="ECO:0000256" key="1">
    <source>
        <dbReference type="ARBA" id="ARBA00022729"/>
    </source>
</evidence>
<feature type="region of interest" description="Disordered" evidence="5">
    <location>
        <begin position="210"/>
        <end position="247"/>
    </location>
</feature>
<dbReference type="InterPro" id="IPR013517">
    <property type="entry name" value="FG-GAP"/>
</dbReference>
<evidence type="ECO:0000256" key="5">
    <source>
        <dbReference type="SAM" id="MobiDB-lite"/>
    </source>
</evidence>
<gene>
    <name evidence="7" type="ORF">AB0A76_24250</name>
</gene>
<dbReference type="RefSeq" id="WP_359211994.1">
    <property type="nucleotide sequence ID" value="NZ_JBEZAM010000039.1"/>
</dbReference>
<evidence type="ECO:0000256" key="3">
    <source>
        <dbReference type="ARBA" id="ARBA00022801"/>
    </source>
</evidence>
<proteinExistence type="predicted"/>
<dbReference type="Gene3D" id="2.130.10.130">
    <property type="entry name" value="Integrin alpha, N-terminal"/>
    <property type="match status" value="4"/>
</dbReference>
<feature type="signal peptide" evidence="6">
    <location>
        <begin position="1"/>
        <end position="30"/>
    </location>
</feature>
<feature type="chain" id="PRO_5046986883" evidence="6">
    <location>
        <begin position="31"/>
        <end position="515"/>
    </location>
</feature>